<evidence type="ECO:0000313" key="3">
    <source>
        <dbReference type="EMBL" id="MCG7505241.1"/>
    </source>
</evidence>
<gene>
    <name evidence="3" type="ORF">L4923_09430</name>
</gene>
<accession>A0ABS9QCV0</accession>
<keyword evidence="1" id="KW-0472">Membrane</keyword>
<dbReference type="PANTHER" id="PTHR42709">
    <property type="entry name" value="ALKALINE PHOSPHATASE LIKE PROTEIN"/>
    <property type="match status" value="1"/>
</dbReference>
<dbReference type="Proteomes" id="UP001201701">
    <property type="component" value="Unassembled WGS sequence"/>
</dbReference>
<protein>
    <submittedName>
        <fullName evidence="3">DedA family protein</fullName>
    </submittedName>
</protein>
<dbReference type="Pfam" id="PF09335">
    <property type="entry name" value="VTT_dom"/>
    <property type="match status" value="1"/>
</dbReference>
<dbReference type="RefSeq" id="WP_239364021.1">
    <property type="nucleotide sequence ID" value="NZ_JAKREW010000006.1"/>
</dbReference>
<dbReference type="InterPro" id="IPR051311">
    <property type="entry name" value="DedA_domain"/>
</dbReference>
<reference evidence="3 4" key="1">
    <citation type="submission" date="2022-02" db="EMBL/GenBank/DDBJ databases">
        <title>Draft genome sequence of Mezorhizobium retamae strain IRAMC:0171 isolated from Retama raetam nodules.</title>
        <authorList>
            <person name="Bengaied R."/>
            <person name="Sbissi I."/>
            <person name="Huber K."/>
            <person name="Ghodbane F."/>
            <person name="Nouioui I."/>
            <person name="Tarhouni M."/>
            <person name="Gtari M."/>
        </authorList>
    </citation>
    <scope>NUCLEOTIDE SEQUENCE [LARGE SCALE GENOMIC DNA]</scope>
    <source>
        <strain evidence="3 4">IRAMC:0171</strain>
    </source>
</reference>
<keyword evidence="1" id="KW-0812">Transmembrane</keyword>
<organism evidence="3 4">
    <name type="scientific">Mesorhizobium retamae</name>
    <dbReference type="NCBI Taxonomy" id="2912854"/>
    <lineage>
        <taxon>Bacteria</taxon>
        <taxon>Pseudomonadati</taxon>
        <taxon>Pseudomonadota</taxon>
        <taxon>Alphaproteobacteria</taxon>
        <taxon>Hyphomicrobiales</taxon>
        <taxon>Phyllobacteriaceae</taxon>
        <taxon>Mesorhizobium</taxon>
    </lineage>
</organism>
<feature type="domain" description="VTT" evidence="2">
    <location>
        <begin position="28"/>
        <end position="140"/>
    </location>
</feature>
<dbReference type="PANTHER" id="PTHR42709:SF4">
    <property type="entry name" value="INNER MEMBRANE PROTEIN YQAA"/>
    <property type="match status" value="1"/>
</dbReference>
<dbReference type="InterPro" id="IPR032816">
    <property type="entry name" value="VTT_dom"/>
</dbReference>
<keyword evidence="1" id="KW-1133">Transmembrane helix</keyword>
<evidence type="ECO:0000259" key="2">
    <source>
        <dbReference type="Pfam" id="PF09335"/>
    </source>
</evidence>
<evidence type="ECO:0000313" key="4">
    <source>
        <dbReference type="Proteomes" id="UP001201701"/>
    </source>
</evidence>
<dbReference type="EMBL" id="JAKREW010000006">
    <property type="protein sequence ID" value="MCG7505241.1"/>
    <property type="molecule type" value="Genomic_DNA"/>
</dbReference>
<proteinExistence type="predicted"/>
<comment type="caution">
    <text evidence="3">The sequence shown here is derived from an EMBL/GenBank/DDBJ whole genome shotgun (WGS) entry which is preliminary data.</text>
</comment>
<keyword evidence="4" id="KW-1185">Reference proteome</keyword>
<name>A0ABS9QCV0_9HYPH</name>
<feature type="transmembrane region" description="Helical" evidence="1">
    <location>
        <begin position="44"/>
        <end position="64"/>
    </location>
</feature>
<sequence>MILMEVLAPYGALFASAFLAATLLPASSELVLLGLLAAGRGDPTLLVVVATIGNTAGSVVNWAIGRGAEVLHGRRWFPVSRERYEKAGSLFRRYGLWTLPFAWLPIMGDALTVAAGAARVSLWLFVVLVGSGKAARYAAIVAGQAWATG</sequence>
<evidence type="ECO:0000256" key="1">
    <source>
        <dbReference type="SAM" id="Phobius"/>
    </source>
</evidence>